<dbReference type="EMBL" id="PKUN01000030">
    <property type="protein sequence ID" value="PLX60000.1"/>
    <property type="molecule type" value="Genomic_DNA"/>
</dbReference>
<evidence type="ECO:0000256" key="2">
    <source>
        <dbReference type="ARBA" id="ARBA00023002"/>
    </source>
</evidence>
<dbReference type="GO" id="GO:0008794">
    <property type="term" value="F:arsenate reductase (glutaredoxin) activity"/>
    <property type="evidence" value="ECO:0007669"/>
    <property type="project" value="UniProtKB-UniRule"/>
</dbReference>
<dbReference type="NCBIfam" id="TIGR00014">
    <property type="entry name" value="arsC"/>
    <property type="match status" value="1"/>
</dbReference>
<accession>A0A2N6CSD9</accession>
<name>A0A2N6CSD9_9GAMM</name>
<dbReference type="Gene3D" id="3.40.30.10">
    <property type="entry name" value="Glutaredoxin"/>
    <property type="match status" value="1"/>
</dbReference>
<dbReference type="CDD" id="cd03034">
    <property type="entry name" value="ArsC_ArsC"/>
    <property type="match status" value="1"/>
</dbReference>
<evidence type="ECO:0000313" key="5">
    <source>
        <dbReference type="EMBL" id="PLX60000.1"/>
    </source>
</evidence>
<comment type="caution">
    <text evidence="5">The sequence shown here is derived from an EMBL/GenBank/DDBJ whole genome shotgun (WGS) entry which is preliminary data.</text>
</comment>
<evidence type="ECO:0000256" key="1">
    <source>
        <dbReference type="ARBA" id="ARBA00007198"/>
    </source>
</evidence>
<dbReference type="PANTHER" id="PTHR30041">
    <property type="entry name" value="ARSENATE REDUCTASE"/>
    <property type="match status" value="1"/>
</dbReference>
<dbReference type="EC" id="1.20.4.1" evidence="4"/>
<evidence type="ECO:0000313" key="6">
    <source>
        <dbReference type="Proteomes" id="UP000235015"/>
    </source>
</evidence>
<reference evidence="5 6" key="1">
    <citation type="submission" date="2017-11" db="EMBL/GenBank/DDBJ databases">
        <title>Genome-resolved metagenomics identifies genetic mobility, metabolic interactions, and unexpected diversity in perchlorate-reducing communities.</title>
        <authorList>
            <person name="Barnum T.P."/>
            <person name="Figueroa I.A."/>
            <person name="Carlstrom C.I."/>
            <person name="Lucas L.N."/>
            <person name="Engelbrektson A.L."/>
            <person name="Coates J.D."/>
        </authorList>
    </citation>
    <scope>NUCLEOTIDE SEQUENCE [LARGE SCALE GENOMIC DNA]</scope>
    <source>
        <strain evidence="5">BM301</strain>
    </source>
</reference>
<evidence type="ECO:0000256" key="4">
    <source>
        <dbReference type="RuleBase" id="RU362029"/>
    </source>
</evidence>
<gene>
    <name evidence="5" type="primary">arsC</name>
    <name evidence="5" type="ORF">C0630_17660</name>
</gene>
<comment type="catalytic activity">
    <reaction evidence="4">
        <text>[glutaredoxin]-dithiol + arsenate + glutathione + H(+) = glutathionyl-S-S-[glutaredoxin] + arsenite + H2O</text>
        <dbReference type="Rhea" id="RHEA:22016"/>
        <dbReference type="Rhea" id="RHEA-COMP:10729"/>
        <dbReference type="Rhea" id="RHEA-COMP:17668"/>
        <dbReference type="ChEBI" id="CHEBI:15377"/>
        <dbReference type="ChEBI" id="CHEBI:15378"/>
        <dbReference type="ChEBI" id="CHEBI:29242"/>
        <dbReference type="ChEBI" id="CHEBI:29950"/>
        <dbReference type="ChEBI" id="CHEBI:48597"/>
        <dbReference type="ChEBI" id="CHEBI:57925"/>
        <dbReference type="ChEBI" id="CHEBI:146199"/>
        <dbReference type="EC" id="1.20.4.1"/>
    </reaction>
</comment>
<evidence type="ECO:0000256" key="3">
    <source>
        <dbReference type="PROSITE-ProRule" id="PRU01282"/>
    </source>
</evidence>
<dbReference type="InterPro" id="IPR006660">
    <property type="entry name" value="Arsenate_reductase-like"/>
</dbReference>
<dbReference type="AlphaFoldDB" id="A0A2N6CSD9"/>
<dbReference type="PROSITE" id="PS51353">
    <property type="entry name" value="ARSC"/>
    <property type="match status" value="1"/>
</dbReference>
<sequence>MTVKIYHNPQCSKSRQTLQILEGEGVEAEVIEYLKQPPSREELTEILNALGLKPRQLMRQGEAEYQQAGLDNPELSDEQLIQAMLEHPRLIERPIVVKDGKVVIGRPPERVLDIL</sequence>
<dbReference type="Proteomes" id="UP000235015">
    <property type="component" value="Unassembled WGS sequence"/>
</dbReference>
<dbReference type="InterPro" id="IPR036249">
    <property type="entry name" value="Thioredoxin-like_sf"/>
</dbReference>
<proteinExistence type="inferred from homology"/>
<dbReference type="SUPFAM" id="SSF52833">
    <property type="entry name" value="Thioredoxin-like"/>
    <property type="match status" value="1"/>
</dbReference>
<keyword evidence="2 4" id="KW-0560">Oxidoreductase</keyword>
<dbReference type="InterPro" id="IPR006659">
    <property type="entry name" value="Arsenate_reductase"/>
</dbReference>
<dbReference type="PANTHER" id="PTHR30041:SF4">
    <property type="entry name" value="ARSENATE REDUCTASE"/>
    <property type="match status" value="1"/>
</dbReference>
<protein>
    <recommendedName>
        <fullName evidence="4">Arsenate reductase</fullName>
        <ecNumber evidence="4">1.20.4.1</ecNumber>
    </recommendedName>
</protein>
<dbReference type="RefSeq" id="WP_029135036.1">
    <property type="nucleotide sequence ID" value="NZ_CAXXYC010000003.1"/>
</dbReference>
<comment type="similarity">
    <text evidence="1 3 4">Belongs to the ArsC family.</text>
</comment>
<dbReference type="PROSITE" id="PS51354">
    <property type="entry name" value="GLUTAREDOXIN_2"/>
    <property type="match status" value="1"/>
</dbReference>
<dbReference type="STRING" id="1111735.GCA_000428045_03039"/>
<organism evidence="5 6">
    <name type="scientific">Sedimenticola selenatireducens</name>
    <dbReference type="NCBI Taxonomy" id="191960"/>
    <lineage>
        <taxon>Bacteria</taxon>
        <taxon>Pseudomonadati</taxon>
        <taxon>Pseudomonadota</taxon>
        <taxon>Gammaproteobacteria</taxon>
        <taxon>Chromatiales</taxon>
        <taxon>Sedimenticolaceae</taxon>
        <taxon>Sedimenticola</taxon>
    </lineage>
</organism>
<dbReference type="Pfam" id="PF03960">
    <property type="entry name" value="ArsC"/>
    <property type="match status" value="1"/>
</dbReference>